<accession>A0AA88P8Q0</accession>
<name>A0AA88P8Q0_9TELE</name>
<evidence type="ECO:0000313" key="2">
    <source>
        <dbReference type="EMBL" id="KAK2867468.1"/>
    </source>
</evidence>
<evidence type="ECO:0000256" key="1">
    <source>
        <dbReference type="SAM" id="MobiDB-lite"/>
    </source>
</evidence>
<feature type="region of interest" description="Disordered" evidence="1">
    <location>
        <begin position="111"/>
        <end position="135"/>
    </location>
</feature>
<proteinExistence type="predicted"/>
<sequence length="207" mass="21864">MAESEGTMAVLMGHGLRRALATPPVAWPAAANSCCWALCSPRPVSTPAAVISAVPTATAALSLARSTPPPPMGLFVGPLSEEPQPASREDFLFYEPCDRLRSKTLLTGLQRSDGDTAAQQNQTFPSTGFPPGNSGPVAAAETRALYLRMYQTPVQERADAELWGAKSIGLEVSEVPSRMLEAGRLVPGEDGAATPCPHPVPFFLEVH</sequence>
<organism evidence="2 3">
    <name type="scientific">Cirrhinus molitorella</name>
    <name type="common">mud carp</name>
    <dbReference type="NCBI Taxonomy" id="172907"/>
    <lineage>
        <taxon>Eukaryota</taxon>
        <taxon>Metazoa</taxon>
        <taxon>Chordata</taxon>
        <taxon>Craniata</taxon>
        <taxon>Vertebrata</taxon>
        <taxon>Euteleostomi</taxon>
        <taxon>Actinopterygii</taxon>
        <taxon>Neopterygii</taxon>
        <taxon>Teleostei</taxon>
        <taxon>Ostariophysi</taxon>
        <taxon>Cypriniformes</taxon>
        <taxon>Cyprinidae</taxon>
        <taxon>Labeoninae</taxon>
        <taxon>Labeonini</taxon>
        <taxon>Cirrhinus</taxon>
    </lineage>
</organism>
<feature type="compositionally biased region" description="Polar residues" evidence="1">
    <location>
        <begin position="117"/>
        <end position="126"/>
    </location>
</feature>
<dbReference type="Proteomes" id="UP001187343">
    <property type="component" value="Unassembled WGS sequence"/>
</dbReference>
<comment type="caution">
    <text evidence="2">The sequence shown here is derived from an EMBL/GenBank/DDBJ whole genome shotgun (WGS) entry which is preliminary data.</text>
</comment>
<reference evidence="2" key="1">
    <citation type="submission" date="2023-08" db="EMBL/GenBank/DDBJ databases">
        <title>Chromosome-level Genome Assembly of mud carp (Cirrhinus molitorella).</title>
        <authorList>
            <person name="Liu H."/>
        </authorList>
    </citation>
    <scope>NUCLEOTIDE SEQUENCE</scope>
    <source>
        <strain evidence="2">Prfri</strain>
        <tissue evidence="2">Muscle</tissue>
    </source>
</reference>
<gene>
    <name evidence="2" type="ORF">Q8A67_025585</name>
</gene>
<evidence type="ECO:0000313" key="3">
    <source>
        <dbReference type="Proteomes" id="UP001187343"/>
    </source>
</evidence>
<protein>
    <submittedName>
        <fullName evidence="2">Uncharacterized protein</fullName>
    </submittedName>
</protein>
<dbReference type="EMBL" id="JAUYZG010000025">
    <property type="protein sequence ID" value="KAK2867468.1"/>
    <property type="molecule type" value="Genomic_DNA"/>
</dbReference>
<keyword evidence="3" id="KW-1185">Reference proteome</keyword>
<dbReference type="AlphaFoldDB" id="A0AA88P8Q0"/>